<gene>
    <name evidence="2" type="ORF">HMPREF0542_11834</name>
</gene>
<protein>
    <submittedName>
        <fullName evidence="2">Uncharacterized protein</fullName>
    </submittedName>
</protein>
<dbReference type="Proteomes" id="UP000004099">
    <property type="component" value="Unassembled WGS sequence"/>
</dbReference>
<reference evidence="2 3" key="1">
    <citation type="submission" date="2011-01" db="EMBL/GenBank/DDBJ databases">
        <authorList>
            <person name="Muzny D."/>
            <person name="Qin X."/>
            <person name="Buhay C."/>
            <person name="Dugan-Rocha S."/>
            <person name="Ding Y."/>
            <person name="Chen G."/>
            <person name="Hawes A."/>
            <person name="Holder M."/>
            <person name="Jhangiani S."/>
            <person name="Johnson A."/>
            <person name="Khan Z."/>
            <person name="Li Z."/>
            <person name="Liu W."/>
            <person name="Liu X."/>
            <person name="Perez L."/>
            <person name="Shen H."/>
            <person name="Wang Q."/>
            <person name="Watt J."/>
            <person name="Xi L."/>
            <person name="Xin Y."/>
            <person name="Zhou J."/>
            <person name="Deng J."/>
            <person name="Jiang H."/>
            <person name="Liu Y."/>
            <person name="Qu J."/>
            <person name="Song X.-Z."/>
            <person name="Zhang L."/>
            <person name="Villasana D."/>
            <person name="Johnson A."/>
            <person name="Liu J."/>
            <person name="Liyanage D."/>
            <person name="Lorensuhewa L."/>
            <person name="Robinson T."/>
            <person name="Song A."/>
            <person name="Song B.-B."/>
            <person name="Dinh H."/>
            <person name="Thornton R."/>
            <person name="Coyle M."/>
            <person name="Francisco L."/>
            <person name="Jackson L."/>
            <person name="Javaid M."/>
            <person name="Korchina V."/>
            <person name="Kovar C."/>
            <person name="Mata R."/>
            <person name="Mathew T."/>
            <person name="Ngo R."/>
            <person name="Nguyen L."/>
            <person name="Nguyen N."/>
            <person name="Okwuonu G."/>
            <person name="Ongeri F."/>
            <person name="Pham C."/>
            <person name="Simmons D."/>
            <person name="Wilczek-Boney K."/>
            <person name="Hale W."/>
            <person name="Jakkamsetti A."/>
            <person name="Pham P."/>
            <person name="Ruth R."/>
            <person name="San Lucas F."/>
            <person name="Warren J."/>
            <person name="Zhang J."/>
            <person name="Zhao Z."/>
            <person name="Zhou C."/>
            <person name="Zhu D."/>
            <person name="Lee S."/>
            <person name="Bess C."/>
            <person name="Blankenburg K."/>
            <person name="Forbes L."/>
            <person name="Fu Q."/>
            <person name="Gubbala S."/>
            <person name="Hirani K."/>
            <person name="Jayaseelan J.C."/>
            <person name="Lara F."/>
            <person name="Munidasa M."/>
            <person name="Palculict T."/>
            <person name="Patil S."/>
            <person name="Pu L.-L."/>
            <person name="Saada N."/>
            <person name="Tang L."/>
            <person name="Weissenberger G."/>
            <person name="Zhu Y."/>
            <person name="Hemphill L."/>
            <person name="Shang Y."/>
            <person name="Youmans B."/>
            <person name="Ayvaz T."/>
            <person name="Ross M."/>
            <person name="Santibanez J."/>
            <person name="Aqrawi P."/>
            <person name="Gross S."/>
            <person name="Joshi V."/>
            <person name="Fowler G."/>
            <person name="Nazareth L."/>
            <person name="Reid J."/>
            <person name="Worley K."/>
            <person name="Petrosino J."/>
            <person name="Highlander S."/>
            <person name="Gibbs R."/>
        </authorList>
    </citation>
    <scope>NUCLEOTIDE SEQUENCE [LARGE SCALE GENOMIC DNA]</scope>
    <source>
        <strain evidence="2 3">ATCC 25644</strain>
    </source>
</reference>
<proteinExistence type="predicted"/>
<evidence type="ECO:0000256" key="1">
    <source>
        <dbReference type="SAM" id="MobiDB-lite"/>
    </source>
</evidence>
<evidence type="ECO:0000313" key="2">
    <source>
        <dbReference type="EMBL" id="EFZ33975.1"/>
    </source>
</evidence>
<accession>E7FSF7</accession>
<organism evidence="2 3">
    <name type="scientific">Ligilactobacillus ruminis ATCC 25644</name>
    <dbReference type="NCBI Taxonomy" id="525362"/>
    <lineage>
        <taxon>Bacteria</taxon>
        <taxon>Bacillati</taxon>
        <taxon>Bacillota</taxon>
        <taxon>Bacilli</taxon>
        <taxon>Lactobacillales</taxon>
        <taxon>Lactobacillaceae</taxon>
        <taxon>Ligilactobacillus</taxon>
    </lineage>
</organism>
<name>E7FSF7_9LACO</name>
<dbReference type="HOGENOM" id="CLU_3272046_0_0_9"/>
<dbReference type="AlphaFoldDB" id="E7FSF7"/>
<sequence>MACSKKSDYGQNGQKQPFVRKNSDVSDSVLRTNAPKRGFCP</sequence>
<dbReference type="EMBL" id="ACGS02000046">
    <property type="protein sequence ID" value="EFZ33975.1"/>
    <property type="molecule type" value="Genomic_DNA"/>
</dbReference>
<evidence type="ECO:0000313" key="3">
    <source>
        <dbReference type="Proteomes" id="UP000004099"/>
    </source>
</evidence>
<comment type="caution">
    <text evidence="2">The sequence shown here is derived from an EMBL/GenBank/DDBJ whole genome shotgun (WGS) entry which is preliminary data.</text>
</comment>
<feature type="region of interest" description="Disordered" evidence="1">
    <location>
        <begin position="1"/>
        <end position="41"/>
    </location>
</feature>